<dbReference type="RefSeq" id="XP_037217839.1">
    <property type="nucleotide sequence ID" value="XM_037366427.1"/>
</dbReference>
<dbReference type="GO" id="GO:0005856">
    <property type="term" value="C:cytoskeleton"/>
    <property type="evidence" value="ECO:0007669"/>
    <property type="project" value="UniProtKB-SubCell"/>
</dbReference>
<dbReference type="InterPro" id="IPR036140">
    <property type="entry name" value="PFN_sf"/>
</dbReference>
<gene>
    <name evidence="7" type="ORF">MIND_00981800</name>
</gene>
<dbReference type="OrthoDB" id="421374at2759"/>
<evidence type="ECO:0000256" key="2">
    <source>
        <dbReference type="ARBA" id="ARBA00010058"/>
    </source>
</evidence>
<keyword evidence="3" id="KW-0963">Cytoplasm</keyword>
<dbReference type="SMART" id="SM00392">
    <property type="entry name" value="PROF"/>
    <property type="match status" value="1"/>
</dbReference>
<dbReference type="PANTHER" id="PTHR11604:SF0">
    <property type="entry name" value="PROFILIN"/>
    <property type="match status" value="1"/>
</dbReference>
<proteinExistence type="inferred from homology"/>
<evidence type="ECO:0000256" key="5">
    <source>
        <dbReference type="ARBA" id="ARBA00023212"/>
    </source>
</evidence>
<accession>A0A8H6SEV2</accession>
<dbReference type="InterPro" id="IPR048278">
    <property type="entry name" value="PFN"/>
</dbReference>
<evidence type="ECO:0000256" key="6">
    <source>
        <dbReference type="RuleBase" id="RU003909"/>
    </source>
</evidence>
<dbReference type="GO" id="GO:0003785">
    <property type="term" value="F:actin monomer binding"/>
    <property type="evidence" value="ECO:0007669"/>
    <property type="project" value="TreeGrafter"/>
</dbReference>
<dbReference type="GO" id="GO:0005938">
    <property type="term" value="C:cell cortex"/>
    <property type="evidence" value="ECO:0007669"/>
    <property type="project" value="TreeGrafter"/>
</dbReference>
<name>A0A8H6SEV2_9AGAR</name>
<sequence length="99" mass="10895">MISYVLDSWQAYVNNMLSSGKITHSAIFGLDGSGTWASSWGYDIYSREQTAIIAAFNDPAAARAHGLALCGNRFMVYSVDGGMIYGRGAISYIIRHHWL</sequence>
<evidence type="ECO:0000256" key="4">
    <source>
        <dbReference type="ARBA" id="ARBA00023203"/>
    </source>
</evidence>
<keyword evidence="8" id="KW-1185">Reference proteome</keyword>
<dbReference type="PANTHER" id="PTHR11604">
    <property type="entry name" value="PROFILIN"/>
    <property type="match status" value="1"/>
</dbReference>
<keyword evidence="5" id="KW-0206">Cytoskeleton</keyword>
<reference evidence="7" key="1">
    <citation type="submission" date="2020-05" db="EMBL/GenBank/DDBJ databases">
        <title>Mycena genomes resolve the evolution of fungal bioluminescence.</title>
        <authorList>
            <person name="Tsai I.J."/>
        </authorList>
    </citation>
    <scope>NUCLEOTIDE SEQUENCE</scope>
    <source>
        <strain evidence="7">171206Taipei</strain>
    </source>
</reference>
<evidence type="ECO:0000256" key="1">
    <source>
        <dbReference type="ARBA" id="ARBA00004245"/>
    </source>
</evidence>
<dbReference type="InterPro" id="IPR005455">
    <property type="entry name" value="PFN_euk"/>
</dbReference>
<dbReference type="Pfam" id="PF00235">
    <property type="entry name" value="Profilin"/>
    <property type="match status" value="1"/>
</dbReference>
<dbReference type="GeneID" id="59348943"/>
<evidence type="ECO:0000313" key="7">
    <source>
        <dbReference type="EMBL" id="KAF7297480.1"/>
    </source>
</evidence>
<comment type="subcellular location">
    <subcellularLocation>
        <location evidence="1">Cytoplasm</location>
        <location evidence="1">Cytoskeleton</location>
    </subcellularLocation>
</comment>
<evidence type="ECO:0000313" key="8">
    <source>
        <dbReference type="Proteomes" id="UP000636479"/>
    </source>
</evidence>
<protein>
    <recommendedName>
        <fullName evidence="6">Profilin</fullName>
    </recommendedName>
</protein>
<comment type="caution">
    <text evidence="7">The sequence shown here is derived from an EMBL/GenBank/DDBJ whole genome shotgun (WGS) entry which is preliminary data.</text>
</comment>
<dbReference type="SUPFAM" id="SSF55770">
    <property type="entry name" value="Profilin (actin-binding protein)"/>
    <property type="match status" value="1"/>
</dbReference>
<evidence type="ECO:0000256" key="3">
    <source>
        <dbReference type="ARBA" id="ARBA00022490"/>
    </source>
</evidence>
<organism evidence="7 8">
    <name type="scientific">Mycena indigotica</name>
    <dbReference type="NCBI Taxonomy" id="2126181"/>
    <lineage>
        <taxon>Eukaryota</taxon>
        <taxon>Fungi</taxon>
        <taxon>Dikarya</taxon>
        <taxon>Basidiomycota</taxon>
        <taxon>Agaricomycotina</taxon>
        <taxon>Agaricomycetes</taxon>
        <taxon>Agaricomycetidae</taxon>
        <taxon>Agaricales</taxon>
        <taxon>Marasmiineae</taxon>
        <taxon>Mycenaceae</taxon>
        <taxon>Mycena</taxon>
    </lineage>
</organism>
<comment type="similarity">
    <text evidence="2 6">Belongs to the profilin family.</text>
</comment>
<dbReference type="EMBL" id="JACAZF010000008">
    <property type="protein sequence ID" value="KAF7297480.1"/>
    <property type="molecule type" value="Genomic_DNA"/>
</dbReference>
<dbReference type="AlphaFoldDB" id="A0A8H6SEV2"/>
<dbReference type="Gene3D" id="3.30.450.30">
    <property type="entry name" value="Dynein light chain 2a, cytoplasmic"/>
    <property type="match status" value="1"/>
</dbReference>
<dbReference type="Proteomes" id="UP000636479">
    <property type="component" value="Unassembled WGS sequence"/>
</dbReference>
<keyword evidence="4 6" id="KW-0009">Actin-binding</keyword>